<sequence>MAKVTVPGKWPPVANVSSKTPRAWLRYERQYPGSRRPSRLIAHPTTPYIASATVGGSDGKVDLAALSKAAEHYLTQLNAYVNAAKPPLGETDPMLAMLADVASSRSLLRWCDIWPQIDGPLSRLQGQIASWNLSRNDGGALPATIILVATEGLENPMMPAFFLRFPSAGFRVPIEIRKTAAGYDLIIRGLTAEFPGGDNSTLSSLLAESSDAERQRILTGLTQSLSGVPVGFLPGDGSVADTMPTSATEPLNTADQPVGASGENDAPVASTAARASVGRMLSLLDEDIAKRSGVEASSLLLRDIQFSADPANVADGAWEMTLTLLARGLETPRHSPLSYRLTVRVRMDDPGQNSVELVSIKRAPLVSHAVAGGGLPPIAPFVRVFPVPPPDWRAAVAPDHPSPPLAWRRPTREDSVLDLFRETVAIEIGTGLKMQQPAYVVRNCPRFVPGDGDSNLPKALPPMDVTNVPPRRNLSSAISAYWNSKAFFDSMRGMGITPESYVATADGPLSVHYRSGIVPGPGRNGRTINAQVRYEVAVNAAIQSKPSIDMHLALANLNRWARVGAGTPQSQLEPLGFASSGRWMLHEFGHYLLAARIGQLEFDFAHSAGDALAAVYFDPLSDLSSPTYAGDPKMRGWTFPFIFAPRRHDRTPALGWGWYGLLNRSVVEDPPPSGTEHKAYLTEQILSSSIFLLYRALGGDTLSGDEADWAQRTRASDMTLYLLMQALAGLAQSPSRAEMLESGMEAAGWSAPALVPLPRGGADWAPATSHKVARWAFEIMGMFPDDPALVSSEAGAPPLVDLYIRDRRAEVFPTGDGPVQVGAGSYLPVSLHWAANADWTMPTLLPTIGNRGSVTANATTLRLWAGWVLEDQPLARVMDRSVQWLAQTLDLTLPGITATQVQELSDSDEQQITQLVTSARNTAAPGLQLVVLVEVSQVEDRANTDPAAGLTLAIGAGDSPPQKVQALVDLVANDNNLGLRILI</sequence>
<feature type="region of interest" description="Disordered" evidence="1">
    <location>
        <begin position="243"/>
        <end position="267"/>
    </location>
</feature>
<organism evidence="2 3">
    <name type="scientific">Phaeobacter porticola</name>
    <dbReference type="NCBI Taxonomy" id="1844006"/>
    <lineage>
        <taxon>Bacteria</taxon>
        <taxon>Pseudomonadati</taxon>
        <taxon>Pseudomonadota</taxon>
        <taxon>Alphaproteobacteria</taxon>
        <taxon>Rhodobacterales</taxon>
        <taxon>Roseobacteraceae</taxon>
        <taxon>Phaeobacter</taxon>
    </lineage>
</organism>
<reference evidence="3" key="1">
    <citation type="submission" date="2016-07" db="EMBL/GenBank/DDBJ databases">
        <title>Phaeobacter portensis sp. nov., a tropodithietic acid producing bacterium isolated from a German harbor.</title>
        <authorList>
            <person name="Freese H.M."/>
            <person name="Bunk B."/>
            <person name="Breider S."/>
            <person name="Brinkhoff T."/>
        </authorList>
    </citation>
    <scope>NUCLEOTIDE SEQUENCE [LARGE SCALE GENOMIC DNA]</scope>
    <source>
        <strain evidence="3">P97</strain>
    </source>
</reference>
<evidence type="ECO:0000313" key="2">
    <source>
        <dbReference type="EMBL" id="APG47089.1"/>
    </source>
</evidence>
<protein>
    <submittedName>
        <fullName evidence="2">Uncharacterized protein</fullName>
    </submittedName>
</protein>
<evidence type="ECO:0000313" key="3">
    <source>
        <dbReference type="Proteomes" id="UP000183859"/>
    </source>
</evidence>
<evidence type="ECO:0000256" key="1">
    <source>
        <dbReference type="SAM" id="MobiDB-lite"/>
    </source>
</evidence>
<keyword evidence="3" id="KW-1185">Reference proteome</keyword>
<proteinExistence type="predicted"/>
<gene>
    <name evidence="2" type="ORF">PhaeoP97_01672</name>
</gene>
<feature type="compositionally biased region" description="Polar residues" evidence="1">
    <location>
        <begin position="243"/>
        <end position="255"/>
    </location>
</feature>
<dbReference type="KEGG" id="php:PhaeoP97_01672"/>
<dbReference type="OrthoDB" id="7667294at2"/>
<dbReference type="AlphaFoldDB" id="A0A1L3I4T6"/>
<dbReference type="EMBL" id="CP016364">
    <property type="protein sequence ID" value="APG47089.1"/>
    <property type="molecule type" value="Genomic_DNA"/>
</dbReference>
<dbReference type="RefSeq" id="WP_072504674.1">
    <property type="nucleotide sequence ID" value="NZ_CP016364.1"/>
</dbReference>
<accession>A0A1L3I4T6</accession>
<name>A0A1L3I4T6_9RHOB</name>
<dbReference type="Proteomes" id="UP000183859">
    <property type="component" value="Chromosome"/>
</dbReference>
<dbReference type="STRING" id="1844006.PhaeoP97_01672"/>